<sequence length="157" mass="17638">MHSTVYTYGSRQHKPRIAMSRKLLRAFPSKMITFASAPNLPAPSPELLALHATCAKVAHLSGAGAFIDELDEDTDDLPVLAQDGRSSEVLNNAILLSLGSIPPSIRYRCWNVMLTRPDKRHHNIHRQRRDLRKSEVRGMAELSSTIHVRDEYGQPVF</sequence>
<evidence type="ECO:0000313" key="2">
    <source>
        <dbReference type="Proteomes" id="UP001383192"/>
    </source>
</evidence>
<organism evidence="1 2">
    <name type="scientific">Paramarasmius palmivorus</name>
    <dbReference type="NCBI Taxonomy" id="297713"/>
    <lineage>
        <taxon>Eukaryota</taxon>
        <taxon>Fungi</taxon>
        <taxon>Dikarya</taxon>
        <taxon>Basidiomycota</taxon>
        <taxon>Agaricomycotina</taxon>
        <taxon>Agaricomycetes</taxon>
        <taxon>Agaricomycetidae</taxon>
        <taxon>Agaricales</taxon>
        <taxon>Marasmiineae</taxon>
        <taxon>Marasmiaceae</taxon>
        <taxon>Paramarasmius</taxon>
    </lineage>
</organism>
<dbReference type="EMBL" id="JAYKXP010000046">
    <property type="protein sequence ID" value="KAK7037499.1"/>
    <property type="molecule type" value="Genomic_DNA"/>
</dbReference>
<comment type="caution">
    <text evidence="1">The sequence shown here is derived from an EMBL/GenBank/DDBJ whole genome shotgun (WGS) entry which is preliminary data.</text>
</comment>
<evidence type="ECO:0000313" key="1">
    <source>
        <dbReference type="EMBL" id="KAK7037499.1"/>
    </source>
</evidence>
<protein>
    <submittedName>
        <fullName evidence="1">Uncharacterized protein</fullName>
    </submittedName>
</protein>
<reference evidence="1 2" key="1">
    <citation type="submission" date="2024-01" db="EMBL/GenBank/DDBJ databases">
        <title>A draft genome for a cacao thread blight-causing isolate of Paramarasmius palmivorus.</title>
        <authorList>
            <person name="Baruah I.K."/>
            <person name="Bukari Y."/>
            <person name="Amoako-Attah I."/>
            <person name="Meinhardt L.W."/>
            <person name="Bailey B.A."/>
            <person name="Cohen S.P."/>
        </authorList>
    </citation>
    <scope>NUCLEOTIDE SEQUENCE [LARGE SCALE GENOMIC DNA]</scope>
    <source>
        <strain evidence="1 2">GH-12</strain>
    </source>
</reference>
<name>A0AAW0CFN5_9AGAR</name>
<gene>
    <name evidence="1" type="ORF">VNI00_010991</name>
</gene>
<keyword evidence="2" id="KW-1185">Reference proteome</keyword>
<dbReference type="AlphaFoldDB" id="A0AAW0CFN5"/>
<accession>A0AAW0CFN5</accession>
<dbReference type="Proteomes" id="UP001383192">
    <property type="component" value="Unassembled WGS sequence"/>
</dbReference>
<proteinExistence type="predicted"/>